<feature type="region of interest" description="Disordered" evidence="1">
    <location>
        <begin position="111"/>
        <end position="147"/>
    </location>
</feature>
<evidence type="ECO:0000313" key="2">
    <source>
        <dbReference type="EMBL" id="KAJ7028151.1"/>
    </source>
</evidence>
<dbReference type="EMBL" id="JARJCM010000115">
    <property type="protein sequence ID" value="KAJ7028151.1"/>
    <property type="molecule type" value="Genomic_DNA"/>
</dbReference>
<feature type="compositionally biased region" description="Low complexity" evidence="1">
    <location>
        <begin position="27"/>
        <end position="53"/>
    </location>
</feature>
<evidence type="ECO:0000313" key="3">
    <source>
        <dbReference type="Proteomes" id="UP001218188"/>
    </source>
</evidence>
<sequence>MVKGEGSERPKGPITSHAKTNNSSSLFDSPTASSVSPSSTFSSTSTDSLRPSSSPLLGACSRAVLPSCKAAILHQACVDFARTLLAQTARQTTSATRLHWEKHAYFDSPTLGPRITRMMGRRGARSSREQRAHTRTPPPHPLPPDVAARCTLRARARGTSALLRGEENEET</sequence>
<comment type="caution">
    <text evidence="2">The sequence shown here is derived from an EMBL/GenBank/DDBJ whole genome shotgun (WGS) entry which is preliminary data.</text>
</comment>
<reference evidence="2" key="1">
    <citation type="submission" date="2023-03" db="EMBL/GenBank/DDBJ databases">
        <title>Massive genome expansion in bonnet fungi (Mycena s.s.) driven by repeated elements and novel gene families across ecological guilds.</title>
        <authorList>
            <consortium name="Lawrence Berkeley National Laboratory"/>
            <person name="Harder C.B."/>
            <person name="Miyauchi S."/>
            <person name="Viragh M."/>
            <person name="Kuo A."/>
            <person name="Thoen E."/>
            <person name="Andreopoulos B."/>
            <person name="Lu D."/>
            <person name="Skrede I."/>
            <person name="Drula E."/>
            <person name="Henrissat B."/>
            <person name="Morin E."/>
            <person name="Kohler A."/>
            <person name="Barry K."/>
            <person name="LaButti K."/>
            <person name="Morin E."/>
            <person name="Salamov A."/>
            <person name="Lipzen A."/>
            <person name="Mereny Z."/>
            <person name="Hegedus B."/>
            <person name="Baldrian P."/>
            <person name="Stursova M."/>
            <person name="Weitz H."/>
            <person name="Taylor A."/>
            <person name="Grigoriev I.V."/>
            <person name="Nagy L.G."/>
            <person name="Martin F."/>
            <person name="Kauserud H."/>
        </authorList>
    </citation>
    <scope>NUCLEOTIDE SEQUENCE</scope>
    <source>
        <strain evidence="2">CBHHK200</strain>
    </source>
</reference>
<organism evidence="2 3">
    <name type="scientific">Mycena alexandri</name>
    <dbReference type="NCBI Taxonomy" id="1745969"/>
    <lineage>
        <taxon>Eukaryota</taxon>
        <taxon>Fungi</taxon>
        <taxon>Dikarya</taxon>
        <taxon>Basidiomycota</taxon>
        <taxon>Agaricomycotina</taxon>
        <taxon>Agaricomycetes</taxon>
        <taxon>Agaricomycetidae</taxon>
        <taxon>Agaricales</taxon>
        <taxon>Marasmiineae</taxon>
        <taxon>Mycenaceae</taxon>
        <taxon>Mycena</taxon>
    </lineage>
</organism>
<feature type="compositionally biased region" description="Basic and acidic residues" evidence="1">
    <location>
        <begin position="1"/>
        <end position="11"/>
    </location>
</feature>
<name>A0AAD6SJS5_9AGAR</name>
<evidence type="ECO:0000256" key="1">
    <source>
        <dbReference type="SAM" id="MobiDB-lite"/>
    </source>
</evidence>
<feature type="region of interest" description="Disordered" evidence="1">
    <location>
        <begin position="1"/>
        <end position="53"/>
    </location>
</feature>
<protein>
    <submittedName>
        <fullName evidence="2">Uncharacterized protein</fullName>
    </submittedName>
</protein>
<feature type="compositionally biased region" description="Polar residues" evidence="1">
    <location>
        <begin position="17"/>
        <end position="26"/>
    </location>
</feature>
<dbReference type="Proteomes" id="UP001218188">
    <property type="component" value="Unassembled WGS sequence"/>
</dbReference>
<dbReference type="AlphaFoldDB" id="A0AAD6SJS5"/>
<accession>A0AAD6SJS5</accession>
<gene>
    <name evidence="2" type="ORF">C8F04DRAFT_1120026</name>
</gene>
<proteinExistence type="predicted"/>
<keyword evidence="3" id="KW-1185">Reference proteome</keyword>